<proteinExistence type="predicted"/>
<sequence>MRQIYAKSSEVISCVGEGALCGFPHEAVEYLIKKQSLLHGSNEATSSHSHIQPMLSSFSSLRFAAIWDHVQISWDIVAEALSAWKSMDSGSGPLQMLGFTNALHLLEFQITIPSTLSLPAFSKQSVEVIRRFLPILGIRSTLCLACATMGRDLYLCQIISRPWKQS</sequence>
<dbReference type="EMBL" id="FJUX01000171">
    <property type="protein sequence ID" value="CZT12891.1"/>
    <property type="molecule type" value="Genomic_DNA"/>
</dbReference>
<gene>
    <name evidence="1" type="ORF">RAG0_16559</name>
</gene>
<protein>
    <submittedName>
        <fullName evidence="1">Uncharacterized protein</fullName>
    </submittedName>
</protein>
<name>A0A1E1LQW6_9HELO</name>
<dbReference type="Proteomes" id="UP000178912">
    <property type="component" value="Unassembled WGS sequence"/>
</dbReference>
<accession>A0A1E1LQW6</accession>
<evidence type="ECO:0000313" key="1">
    <source>
        <dbReference type="EMBL" id="CZT12891.1"/>
    </source>
</evidence>
<reference evidence="2" key="1">
    <citation type="submission" date="2016-03" db="EMBL/GenBank/DDBJ databases">
        <authorList>
            <person name="Guldener U."/>
        </authorList>
    </citation>
    <scope>NUCLEOTIDE SEQUENCE [LARGE SCALE GENOMIC DNA]</scope>
    <source>
        <strain evidence="2">04CH-RAC-A.6.1</strain>
    </source>
</reference>
<evidence type="ECO:0000313" key="2">
    <source>
        <dbReference type="Proteomes" id="UP000178912"/>
    </source>
</evidence>
<dbReference type="AlphaFoldDB" id="A0A1E1LQW6"/>
<organism evidence="1 2">
    <name type="scientific">Rhynchosporium agropyri</name>
    <dbReference type="NCBI Taxonomy" id="914238"/>
    <lineage>
        <taxon>Eukaryota</taxon>
        <taxon>Fungi</taxon>
        <taxon>Dikarya</taxon>
        <taxon>Ascomycota</taxon>
        <taxon>Pezizomycotina</taxon>
        <taxon>Leotiomycetes</taxon>
        <taxon>Helotiales</taxon>
        <taxon>Ploettnerulaceae</taxon>
        <taxon>Rhynchosporium</taxon>
    </lineage>
</organism>
<keyword evidence="2" id="KW-1185">Reference proteome</keyword>